<evidence type="ECO:0000313" key="20">
    <source>
        <dbReference type="Proteomes" id="UP000029273"/>
    </source>
</evidence>
<dbReference type="Pfam" id="PF01077">
    <property type="entry name" value="NIR_SIR"/>
    <property type="match status" value="1"/>
</dbReference>
<dbReference type="InterPro" id="IPR036136">
    <property type="entry name" value="Nit/Sulf_reduc_fer-like_dom_sf"/>
</dbReference>
<dbReference type="InterPro" id="IPR006067">
    <property type="entry name" value="NO2/SO3_Rdtase_4Fe4S_dom"/>
</dbReference>
<dbReference type="PRINTS" id="PR00397">
    <property type="entry name" value="SIROHAEM"/>
</dbReference>
<dbReference type="SUPFAM" id="SSF55124">
    <property type="entry name" value="Nitrite/Sulfite reductase N-terminal domain-like"/>
    <property type="match status" value="2"/>
</dbReference>
<evidence type="ECO:0000256" key="12">
    <source>
        <dbReference type="ARBA" id="ARBA00023014"/>
    </source>
</evidence>
<dbReference type="InterPro" id="IPR006066">
    <property type="entry name" value="NO2/SO3_Rdtase_FeS/sirohaem_BS"/>
</dbReference>
<dbReference type="AlphaFoldDB" id="A0A1A6C561"/>
<dbReference type="NCBIfam" id="NF010029">
    <property type="entry name" value="PRK13504.1"/>
    <property type="match status" value="1"/>
</dbReference>
<dbReference type="PANTHER" id="PTHR11493">
    <property type="entry name" value="SULFITE REDUCTASE [NADPH] SUBUNIT BETA-RELATED"/>
    <property type="match status" value="1"/>
</dbReference>
<comment type="subunit">
    <text evidence="16">Alpha(8)-beta(8). The alpha component is a flavoprotein, the beta component is a hemoprotein.</text>
</comment>
<comment type="pathway">
    <text evidence="3">Sulfur metabolism; hydrogen sulfide biosynthesis; hydrogen sulfide from sulfite (NADPH route): step 1/1.</text>
</comment>
<keyword evidence="9" id="KW-0521">NADP</keyword>
<dbReference type="STRING" id="160660.BJI67_00360"/>
<accession>A0A1A6C561</accession>
<dbReference type="RefSeq" id="WP_038092495.1">
    <property type="nucleotide sequence ID" value="NZ_JQSG02000003.1"/>
</dbReference>
<proteinExistence type="inferred from homology"/>
<evidence type="ECO:0000256" key="8">
    <source>
        <dbReference type="ARBA" id="ARBA00022723"/>
    </source>
</evidence>
<evidence type="ECO:0000256" key="6">
    <source>
        <dbReference type="ARBA" id="ARBA00022485"/>
    </source>
</evidence>
<dbReference type="Gene3D" id="3.30.413.10">
    <property type="entry name" value="Sulfite Reductase Hemoprotein, domain 1"/>
    <property type="match status" value="2"/>
</dbReference>
<keyword evidence="13" id="KW-0028">Amino-acid biosynthesis</keyword>
<evidence type="ECO:0000256" key="5">
    <source>
        <dbReference type="ARBA" id="ARBA00012604"/>
    </source>
</evidence>
<evidence type="ECO:0000256" key="16">
    <source>
        <dbReference type="ARBA" id="ARBA00062253"/>
    </source>
</evidence>
<keyword evidence="12" id="KW-0411">Iron-sulfur</keyword>
<organism evidence="19 20">
    <name type="scientific">Acidihalobacter prosperus</name>
    <dbReference type="NCBI Taxonomy" id="160660"/>
    <lineage>
        <taxon>Bacteria</taxon>
        <taxon>Pseudomonadati</taxon>
        <taxon>Pseudomonadota</taxon>
        <taxon>Gammaproteobacteria</taxon>
        <taxon>Chromatiales</taxon>
        <taxon>Ectothiorhodospiraceae</taxon>
        <taxon>Acidihalobacter</taxon>
    </lineage>
</organism>
<comment type="caution">
    <text evidence="19">The sequence shown here is derived from an EMBL/GenBank/DDBJ whole genome shotgun (WGS) entry which is preliminary data.</text>
</comment>
<keyword evidence="11" id="KW-0408">Iron</keyword>
<dbReference type="GO" id="GO:0004783">
    <property type="term" value="F:sulfite reductase (NADPH) activity"/>
    <property type="evidence" value="ECO:0007669"/>
    <property type="project" value="UniProtKB-EC"/>
</dbReference>
<dbReference type="GO" id="GO:0050311">
    <property type="term" value="F:sulfite reductase (ferredoxin) activity"/>
    <property type="evidence" value="ECO:0007669"/>
    <property type="project" value="TreeGrafter"/>
</dbReference>
<dbReference type="GO" id="GO:0051539">
    <property type="term" value="F:4 iron, 4 sulfur cluster binding"/>
    <property type="evidence" value="ECO:0007669"/>
    <property type="project" value="UniProtKB-KW"/>
</dbReference>
<dbReference type="Pfam" id="PF03460">
    <property type="entry name" value="NIR_SIR_ferr"/>
    <property type="match status" value="2"/>
</dbReference>
<dbReference type="PANTHER" id="PTHR11493:SF47">
    <property type="entry name" value="SULFITE REDUCTASE [NADPH] SUBUNIT BETA"/>
    <property type="match status" value="1"/>
</dbReference>
<keyword evidence="8" id="KW-0479">Metal-binding</keyword>
<evidence type="ECO:0000256" key="1">
    <source>
        <dbReference type="ARBA" id="ARBA00001929"/>
    </source>
</evidence>
<dbReference type="Proteomes" id="UP000029273">
    <property type="component" value="Unassembled WGS sequence"/>
</dbReference>
<feature type="domain" description="Nitrite/Sulfite reductase ferredoxin-like" evidence="18">
    <location>
        <begin position="343"/>
        <end position="408"/>
    </location>
</feature>
<dbReference type="PROSITE" id="PS00365">
    <property type="entry name" value="NIR_SIR"/>
    <property type="match status" value="1"/>
</dbReference>
<evidence type="ECO:0000259" key="17">
    <source>
        <dbReference type="Pfam" id="PF01077"/>
    </source>
</evidence>
<evidence type="ECO:0000256" key="9">
    <source>
        <dbReference type="ARBA" id="ARBA00022857"/>
    </source>
</evidence>
<dbReference type="GO" id="GO:0020037">
    <property type="term" value="F:heme binding"/>
    <property type="evidence" value="ECO:0007669"/>
    <property type="project" value="InterPro"/>
</dbReference>
<evidence type="ECO:0000256" key="4">
    <source>
        <dbReference type="ARBA" id="ARBA00010429"/>
    </source>
</evidence>
<dbReference type="InterPro" id="IPR045169">
    <property type="entry name" value="NO2/SO3_Rdtase_4Fe4S_prot"/>
</dbReference>
<keyword evidence="6" id="KW-0004">4Fe-4S</keyword>
<evidence type="ECO:0000256" key="7">
    <source>
        <dbReference type="ARBA" id="ARBA00022617"/>
    </source>
</evidence>
<comment type="function">
    <text evidence="15">Component of the sulfite reductase complex that catalyzes the 6-electron reduction of sulfite to sulfide. This is one of several activities required for the biosynthesis of L-cysteine from sulfate.</text>
</comment>
<dbReference type="GO" id="GO:0009337">
    <property type="term" value="C:sulfite reductase complex (NADPH)"/>
    <property type="evidence" value="ECO:0007669"/>
    <property type="project" value="TreeGrafter"/>
</dbReference>
<evidence type="ECO:0000256" key="2">
    <source>
        <dbReference type="ARBA" id="ARBA00001966"/>
    </source>
</evidence>
<evidence type="ECO:0000256" key="11">
    <source>
        <dbReference type="ARBA" id="ARBA00023004"/>
    </source>
</evidence>
<comment type="cofactor">
    <cofactor evidence="1">
        <name>siroheme</name>
        <dbReference type="ChEBI" id="CHEBI:60052"/>
    </cofactor>
</comment>
<dbReference type="GO" id="GO:0000103">
    <property type="term" value="P:sulfate assimilation"/>
    <property type="evidence" value="ECO:0007669"/>
    <property type="project" value="UniProtKB-ARBA"/>
</dbReference>
<dbReference type="InterPro" id="IPR005117">
    <property type="entry name" value="NiRdtase/SiRdtase_haem-b_fer"/>
</dbReference>
<keyword evidence="7" id="KW-0349">Heme</keyword>
<keyword evidence="10" id="KW-0560">Oxidoreductase</keyword>
<dbReference type="OrthoDB" id="3189055at2"/>
<sequence length="564" mass="61931">MSTEKPLSDVERIKAASRGLRGSLVESLALGHTGAVHADDTQVIKFHGIYQQDDRDLRAERQRRKLEPQYQFMARLRLPGGVLSSAQWLALGRIARENGNGSLRITSRQSIQFHGLFKQDLKPAVQALDRVLLDTISTCGDINRNVIACANPNRSNLHGAVYGWACRIAERLLPGSRAYHEIWLEGEPVVQSEPEPLYGPTYLPRKFKIALAIPPSNDVDVFAHDLGFIAIEEHGRLAGFNVTVGGGLGRSHTNAETYPRVADVIGFCTPEQVLAVTEAVVAAQRDHGNRSDRAQARLKYTIDRMGLDAFVADVTRRCGFALAPARPARFDTSGDEFGWVEHADGTASLTLYVPGGRIVDDRPEYLPLSDLDELVEAHGGELRLTCNQNLVLVGVTPEARPRIETLLARRALDLAPRRTSLETGAMACVALPTCPLAMAESERYLPQLTRRLNGLLDEFGLAREDLSLRMTGCPNGCARPYLAEIGLVGKAPGLYDLYLGSDRAGTRLNTRVREAVDEAALIDTLRPLFARFAEERAADEGFGDFLHRLELIEATSTTSRGTRA</sequence>
<gene>
    <name evidence="19" type="ORF">Thpro_022026</name>
</gene>
<keyword evidence="13" id="KW-0198">Cysteine biosynthesis</keyword>
<reference evidence="19 20" key="1">
    <citation type="journal article" date="2014" name="Genome Announc.">
        <title>Draft Genome Sequence of the Iron-Oxidizing, Acidophilic, and Halotolerant 'Thiobacillus prosperus' Type Strain DSM 5130.</title>
        <authorList>
            <person name="Ossandon F.J."/>
            <person name="Cardenas J.P."/>
            <person name="Corbett M."/>
            <person name="Quatrini R."/>
            <person name="Holmes D.S."/>
            <person name="Watkin E."/>
        </authorList>
    </citation>
    <scope>NUCLEOTIDE SEQUENCE [LARGE SCALE GENOMIC DNA]</scope>
    <source>
        <strain evidence="19 20">DSM 5130</strain>
    </source>
</reference>
<dbReference type="InterPro" id="IPR045854">
    <property type="entry name" value="NO2/SO3_Rdtase_4Fe4S_sf"/>
</dbReference>
<dbReference type="GO" id="GO:0019344">
    <property type="term" value="P:cysteine biosynthetic process"/>
    <property type="evidence" value="ECO:0007669"/>
    <property type="project" value="UniProtKB-KW"/>
</dbReference>
<dbReference type="SUPFAM" id="SSF56014">
    <property type="entry name" value="Nitrite and sulphite reductase 4Fe-4S domain-like"/>
    <property type="match status" value="2"/>
</dbReference>
<evidence type="ECO:0000259" key="18">
    <source>
        <dbReference type="Pfam" id="PF03460"/>
    </source>
</evidence>
<evidence type="ECO:0000313" key="19">
    <source>
        <dbReference type="EMBL" id="OBS09698.1"/>
    </source>
</evidence>
<evidence type="ECO:0000256" key="14">
    <source>
        <dbReference type="ARBA" id="ARBA00052219"/>
    </source>
</evidence>
<keyword evidence="20" id="KW-1185">Reference proteome</keyword>
<dbReference type="FunFam" id="3.30.413.10:FF:000003">
    <property type="entry name" value="Sulfite reductase [NADPH] hemoprotein beta-component"/>
    <property type="match status" value="1"/>
</dbReference>
<feature type="domain" description="Nitrite/Sulfite reductase ferredoxin-like" evidence="18">
    <location>
        <begin position="70"/>
        <end position="130"/>
    </location>
</feature>
<evidence type="ECO:0000256" key="3">
    <source>
        <dbReference type="ARBA" id="ARBA00004774"/>
    </source>
</evidence>
<dbReference type="EC" id="1.8.1.2" evidence="5"/>
<evidence type="ECO:0000256" key="15">
    <source>
        <dbReference type="ARBA" id="ARBA00057160"/>
    </source>
</evidence>
<comment type="cofactor">
    <cofactor evidence="2">
        <name>[4Fe-4S] cluster</name>
        <dbReference type="ChEBI" id="CHEBI:49883"/>
    </cofactor>
</comment>
<feature type="domain" description="Nitrite/sulphite reductase 4Fe-4S" evidence="17">
    <location>
        <begin position="164"/>
        <end position="319"/>
    </location>
</feature>
<name>A0A1A6C561_9GAMM</name>
<comment type="catalytic activity">
    <reaction evidence="14">
        <text>hydrogen sulfide + 3 NADP(+) + 3 H2O = sulfite + 3 NADPH + 4 H(+)</text>
        <dbReference type="Rhea" id="RHEA:13801"/>
        <dbReference type="ChEBI" id="CHEBI:15377"/>
        <dbReference type="ChEBI" id="CHEBI:15378"/>
        <dbReference type="ChEBI" id="CHEBI:17359"/>
        <dbReference type="ChEBI" id="CHEBI:29919"/>
        <dbReference type="ChEBI" id="CHEBI:57783"/>
        <dbReference type="ChEBI" id="CHEBI:58349"/>
        <dbReference type="EC" id="1.8.1.2"/>
    </reaction>
</comment>
<evidence type="ECO:0000256" key="10">
    <source>
        <dbReference type="ARBA" id="ARBA00023002"/>
    </source>
</evidence>
<protein>
    <recommendedName>
        <fullName evidence="5">assimilatory sulfite reductase (NADPH)</fullName>
        <ecNumber evidence="5">1.8.1.2</ecNumber>
    </recommendedName>
</protein>
<dbReference type="GO" id="GO:0046872">
    <property type="term" value="F:metal ion binding"/>
    <property type="evidence" value="ECO:0007669"/>
    <property type="project" value="UniProtKB-KW"/>
</dbReference>
<comment type="similarity">
    <text evidence="4">Belongs to the nitrite and sulfite reductase 4Fe-4S domain family.</text>
</comment>
<dbReference type="EMBL" id="JQSG02000003">
    <property type="protein sequence ID" value="OBS09698.1"/>
    <property type="molecule type" value="Genomic_DNA"/>
</dbReference>
<evidence type="ECO:0000256" key="13">
    <source>
        <dbReference type="ARBA" id="ARBA00023192"/>
    </source>
</evidence>